<dbReference type="GO" id="GO:0005829">
    <property type="term" value="C:cytosol"/>
    <property type="evidence" value="ECO:0007669"/>
    <property type="project" value="TreeGrafter"/>
</dbReference>
<accession>A0A2M7RFI0</accession>
<reference evidence="2 3" key="1">
    <citation type="submission" date="2017-09" db="EMBL/GenBank/DDBJ databases">
        <title>Depth-based differentiation of microbial function through sediment-hosted aquifers and enrichment of novel symbionts in the deep terrestrial subsurface.</title>
        <authorList>
            <person name="Probst A.J."/>
            <person name="Ladd B."/>
            <person name="Jarett J.K."/>
            <person name="Geller-Mcgrath D.E."/>
            <person name="Sieber C.M."/>
            <person name="Emerson J.B."/>
            <person name="Anantharaman K."/>
            <person name="Thomas B.C."/>
            <person name="Malmstrom R."/>
            <person name="Stieglmeier M."/>
            <person name="Klingl A."/>
            <person name="Woyke T."/>
            <person name="Ryan C.M."/>
            <person name="Banfield J.F."/>
        </authorList>
    </citation>
    <scope>NUCLEOTIDE SEQUENCE [LARGE SCALE GENOMIC DNA]</scope>
    <source>
        <strain evidence="2">CG_4_10_14_0_8_um_filter_42_10</strain>
    </source>
</reference>
<dbReference type="SUPFAM" id="SSF52218">
    <property type="entry name" value="Flavoproteins"/>
    <property type="match status" value="1"/>
</dbReference>
<feature type="domain" description="NADPH-dependent FMN reductase-like" evidence="1">
    <location>
        <begin position="4"/>
        <end position="151"/>
    </location>
</feature>
<dbReference type="PANTHER" id="PTHR30543">
    <property type="entry name" value="CHROMATE REDUCTASE"/>
    <property type="match status" value="1"/>
</dbReference>
<gene>
    <name evidence="2" type="ORF">COY66_06565</name>
</gene>
<dbReference type="EMBL" id="PFMD01000079">
    <property type="protein sequence ID" value="PIY95499.1"/>
    <property type="molecule type" value="Genomic_DNA"/>
</dbReference>
<dbReference type="InterPro" id="IPR029039">
    <property type="entry name" value="Flavoprotein-like_sf"/>
</dbReference>
<protein>
    <recommendedName>
        <fullName evidence="1">NADPH-dependent FMN reductase-like domain-containing protein</fullName>
    </recommendedName>
</protein>
<dbReference type="Proteomes" id="UP000230779">
    <property type="component" value="Unassembled WGS sequence"/>
</dbReference>
<dbReference type="Pfam" id="PF03358">
    <property type="entry name" value="FMN_red"/>
    <property type="match status" value="1"/>
</dbReference>
<dbReference type="Gene3D" id="3.40.50.360">
    <property type="match status" value="1"/>
</dbReference>
<evidence type="ECO:0000259" key="1">
    <source>
        <dbReference type="Pfam" id="PF03358"/>
    </source>
</evidence>
<dbReference type="GO" id="GO:0016491">
    <property type="term" value="F:oxidoreductase activity"/>
    <property type="evidence" value="ECO:0007669"/>
    <property type="project" value="InterPro"/>
</dbReference>
<proteinExistence type="predicted"/>
<sequence length="187" mass="20740">MKKTRVLAISGSLRKASYNRLSLKIAQSIALNWGAEVAEIDLKELSLPIYDQDIEDEKFPESAVELKSAIEQADVLLIASPEYNASVSGALKNALDWISRNKNSLKGKVAAVFGASDGKFGTVRGQLHLREILAKLSVFVLPTPQVFIREADRAFNSDGSFKDPETFEKLKELIESTLEYSKKMFNT</sequence>
<dbReference type="PANTHER" id="PTHR30543:SF21">
    <property type="entry name" value="NAD(P)H-DEPENDENT FMN REDUCTASE LOT6"/>
    <property type="match status" value="1"/>
</dbReference>
<dbReference type="InterPro" id="IPR050712">
    <property type="entry name" value="NAD(P)H-dep_reductase"/>
</dbReference>
<evidence type="ECO:0000313" key="3">
    <source>
        <dbReference type="Proteomes" id="UP000230779"/>
    </source>
</evidence>
<name>A0A2M7RFI0_9BACT</name>
<comment type="caution">
    <text evidence="2">The sequence shown here is derived from an EMBL/GenBank/DDBJ whole genome shotgun (WGS) entry which is preliminary data.</text>
</comment>
<dbReference type="InterPro" id="IPR005025">
    <property type="entry name" value="FMN_Rdtase-like_dom"/>
</dbReference>
<dbReference type="GO" id="GO:0010181">
    <property type="term" value="F:FMN binding"/>
    <property type="evidence" value="ECO:0007669"/>
    <property type="project" value="TreeGrafter"/>
</dbReference>
<evidence type="ECO:0000313" key="2">
    <source>
        <dbReference type="EMBL" id="PIY95499.1"/>
    </source>
</evidence>
<dbReference type="AlphaFoldDB" id="A0A2M7RFI0"/>
<organism evidence="2 3">
    <name type="scientific">Candidatus Kerfeldbacteria bacterium CG_4_10_14_0_8_um_filter_42_10</name>
    <dbReference type="NCBI Taxonomy" id="2014248"/>
    <lineage>
        <taxon>Bacteria</taxon>
        <taxon>Candidatus Kerfeldiibacteriota</taxon>
    </lineage>
</organism>